<dbReference type="Proteomes" id="UP000194221">
    <property type="component" value="Unassembled WGS sequence"/>
</dbReference>
<keyword evidence="4" id="KW-0479">Metal-binding</keyword>
<organism evidence="13 14">
    <name type="scientific">Tenacibaculum holothuriorum</name>
    <dbReference type="NCBI Taxonomy" id="1635173"/>
    <lineage>
        <taxon>Bacteria</taxon>
        <taxon>Pseudomonadati</taxon>
        <taxon>Bacteroidota</taxon>
        <taxon>Flavobacteriia</taxon>
        <taxon>Flavobacteriales</taxon>
        <taxon>Flavobacteriaceae</taxon>
        <taxon>Tenacibaculum</taxon>
    </lineage>
</organism>
<evidence type="ECO:0000256" key="10">
    <source>
        <dbReference type="ARBA" id="ARBA00023209"/>
    </source>
</evidence>
<dbReference type="PANTHER" id="PTHR12358">
    <property type="entry name" value="SPHINGOSINE KINASE"/>
    <property type="match status" value="1"/>
</dbReference>
<sequence>MNNSWFVVVNPKAGNGNFKAIWNEIQQELNKNEISFSYKQTAYHKHEIELVHKAIQQGFTKIISVGGDGTLHHVINGVMTQNYANSKEITVAVIPIGTGNDWVKTYGIQPNNIEKAITNIVNNQTILQDIGKLETQNNQINFFNNVAGIGYDGYVVNKLNNLKRFGPIAYLLSGVAGLFFYKKTHFTIDVNNEKIETKCLMTLFGICKYSAGGMQLTDYKKSNDGLFDITIAKNLTFFDLIFNLKGLYSGAILKHTKVVTTKTNSLLITPTKGKQPTYIQADGELINTGMVKVSIISKAINFVVPT</sequence>
<evidence type="ECO:0000313" key="14">
    <source>
        <dbReference type="Proteomes" id="UP000194221"/>
    </source>
</evidence>
<dbReference type="NCBIfam" id="TIGR00147">
    <property type="entry name" value="YegS/Rv2252/BmrU family lipid kinase"/>
    <property type="match status" value="1"/>
</dbReference>
<keyword evidence="10" id="KW-0594">Phospholipid biosynthesis</keyword>
<keyword evidence="8" id="KW-0460">Magnesium</keyword>
<dbReference type="InterPro" id="IPR005218">
    <property type="entry name" value="Diacylglycerol/lipid_kinase"/>
</dbReference>
<dbReference type="SUPFAM" id="SSF111331">
    <property type="entry name" value="NAD kinase/diacylglycerol kinase-like"/>
    <property type="match status" value="1"/>
</dbReference>
<dbReference type="GO" id="GO:0005886">
    <property type="term" value="C:plasma membrane"/>
    <property type="evidence" value="ECO:0007669"/>
    <property type="project" value="TreeGrafter"/>
</dbReference>
<dbReference type="PROSITE" id="PS50146">
    <property type="entry name" value="DAGK"/>
    <property type="match status" value="1"/>
</dbReference>
<evidence type="ECO:0000256" key="4">
    <source>
        <dbReference type="ARBA" id="ARBA00022723"/>
    </source>
</evidence>
<dbReference type="AlphaFoldDB" id="A0A1Y2PFS5"/>
<dbReference type="Pfam" id="PF19279">
    <property type="entry name" value="YegS_C"/>
    <property type="match status" value="1"/>
</dbReference>
<dbReference type="GO" id="GO:0016301">
    <property type="term" value="F:kinase activity"/>
    <property type="evidence" value="ECO:0007669"/>
    <property type="project" value="UniProtKB-KW"/>
</dbReference>
<evidence type="ECO:0000256" key="1">
    <source>
        <dbReference type="ARBA" id="ARBA00001946"/>
    </source>
</evidence>
<name>A0A1Y2PFS5_9FLAO</name>
<dbReference type="InterPro" id="IPR045540">
    <property type="entry name" value="YegS/DAGK_C"/>
</dbReference>
<dbReference type="PANTHER" id="PTHR12358:SF106">
    <property type="entry name" value="LIPID KINASE YEGS"/>
    <property type="match status" value="1"/>
</dbReference>
<feature type="domain" description="DAGKc" evidence="12">
    <location>
        <begin position="1"/>
        <end position="137"/>
    </location>
</feature>
<keyword evidence="14" id="KW-1185">Reference proteome</keyword>
<gene>
    <name evidence="13" type="ORF">WH52_05005</name>
</gene>
<evidence type="ECO:0000313" key="13">
    <source>
        <dbReference type="EMBL" id="OSY89020.1"/>
    </source>
</evidence>
<evidence type="ECO:0000256" key="3">
    <source>
        <dbReference type="ARBA" id="ARBA00022679"/>
    </source>
</evidence>
<dbReference type="InParanoid" id="A0A1Y2PFS5"/>
<dbReference type="Pfam" id="PF00781">
    <property type="entry name" value="DAGK_cat"/>
    <property type="match status" value="1"/>
</dbReference>
<evidence type="ECO:0000256" key="8">
    <source>
        <dbReference type="ARBA" id="ARBA00022842"/>
    </source>
</evidence>
<comment type="caution">
    <text evidence="13">The sequence shown here is derived from an EMBL/GenBank/DDBJ whole genome shotgun (WGS) entry which is preliminary data.</text>
</comment>
<comment type="cofactor">
    <cofactor evidence="1">
        <name>Mg(2+)</name>
        <dbReference type="ChEBI" id="CHEBI:18420"/>
    </cofactor>
</comment>
<keyword evidence="5" id="KW-0547">Nucleotide-binding</keyword>
<reference evidence="13 14" key="1">
    <citation type="submission" date="2015-03" db="EMBL/GenBank/DDBJ databases">
        <title>Genome sequence of Tenacibaculum sp. S2-2, isolated from intestinal microbiota of sea cucumber, Apostichopus japonicas.</title>
        <authorList>
            <person name="Shao Z."/>
            <person name="Wang L."/>
            <person name="Li X."/>
        </authorList>
    </citation>
    <scope>NUCLEOTIDE SEQUENCE [LARGE SCALE GENOMIC DNA]</scope>
    <source>
        <strain evidence="13 14">S2-2</strain>
    </source>
</reference>
<proteinExistence type="predicted"/>
<evidence type="ECO:0000259" key="12">
    <source>
        <dbReference type="PROSITE" id="PS50146"/>
    </source>
</evidence>
<dbReference type="InterPro" id="IPR001206">
    <property type="entry name" value="Diacylglycerol_kinase_cat_dom"/>
</dbReference>
<keyword evidence="2" id="KW-0444">Lipid biosynthesis</keyword>
<keyword evidence="11" id="KW-1208">Phospholipid metabolism</keyword>
<evidence type="ECO:0000256" key="5">
    <source>
        <dbReference type="ARBA" id="ARBA00022741"/>
    </source>
</evidence>
<evidence type="ECO:0000256" key="9">
    <source>
        <dbReference type="ARBA" id="ARBA00023098"/>
    </source>
</evidence>
<dbReference type="EMBL" id="LAPZ01000002">
    <property type="protein sequence ID" value="OSY89020.1"/>
    <property type="molecule type" value="Genomic_DNA"/>
</dbReference>
<protein>
    <submittedName>
        <fullName evidence="13">Diacylglycerol kinase</fullName>
    </submittedName>
</protein>
<dbReference type="GO" id="GO:0008654">
    <property type="term" value="P:phospholipid biosynthetic process"/>
    <property type="evidence" value="ECO:0007669"/>
    <property type="project" value="UniProtKB-KW"/>
</dbReference>
<evidence type="ECO:0000256" key="6">
    <source>
        <dbReference type="ARBA" id="ARBA00022777"/>
    </source>
</evidence>
<dbReference type="Gene3D" id="2.60.200.40">
    <property type="match status" value="1"/>
</dbReference>
<dbReference type="InterPro" id="IPR016064">
    <property type="entry name" value="NAD/diacylglycerol_kinase_sf"/>
</dbReference>
<dbReference type="OrthoDB" id="9786026at2"/>
<dbReference type="GO" id="GO:0046872">
    <property type="term" value="F:metal ion binding"/>
    <property type="evidence" value="ECO:0007669"/>
    <property type="project" value="UniProtKB-KW"/>
</dbReference>
<dbReference type="InterPro" id="IPR050187">
    <property type="entry name" value="Lipid_Phosphate_FormReg"/>
</dbReference>
<dbReference type="FunCoup" id="A0A1Y2PFS5">
    <property type="interactions" value="311"/>
</dbReference>
<keyword evidence="6 13" id="KW-0418">Kinase</keyword>
<dbReference type="SMART" id="SM00046">
    <property type="entry name" value="DAGKc"/>
    <property type="match status" value="1"/>
</dbReference>
<accession>A0A1Y2PFS5</accession>
<evidence type="ECO:0000256" key="2">
    <source>
        <dbReference type="ARBA" id="ARBA00022516"/>
    </source>
</evidence>
<dbReference type="GO" id="GO:0005524">
    <property type="term" value="F:ATP binding"/>
    <property type="evidence" value="ECO:0007669"/>
    <property type="project" value="UniProtKB-KW"/>
</dbReference>
<dbReference type="RefSeq" id="WP_086029838.1">
    <property type="nucleotide sequence ID" value="NZ_LAPZ01000002.1"/>
</dbReference>
<keyword evidence="9" id="KW-0443">Lipid metabolism</keyword>
<keyword evidence="7" id="KW-0067">ATP-binding</keyword>
<evidence type="ECO:0000256" key="7">
    <source>
        <dbReference type="ARBA" id="ARBA00022840"/>
    </source>
</evidence>
<dbReference type="InterPro" id="IPR017438">
    <property type="entry name" value="ATP-NAD_kinase_N"/>
</dbReference>
<dbReference type="Gene3D" id="3.40.50.10330">
    <property type="entry name" value="Probable inorganic polyphosphate/atp-NAD kinase, domain 1"/>
    <property type="match status" value="1"/>
</dbReference>
<dbReference type="STRING" id="1635173.WH52_05005"/>
<evidence type="ECO:0000256" key="11">
    <source>
        <dbReference type="ARBA" id="ARBA00023264"/>
    </source>
</evidence>
<keyword evidence="3" id="KW-0808">Transferase</keyword>